<dbReference type="GO" id="GO:0005518">
    <property type="term" value="F:collagen binding"/>
    <property type="evidence" value="ECO:0007669"/>
    <property type="project" value="TreeGrafter"/>
</dbReference>
<feature type="region of interest" description="Disordered" evidence="1">
    <location>
        <begin position="1"/>
        <end position="51"/>
    </location>
</feature>
<evidence type="ECO:0000313" key="3">
    <source>
        <dbReference type="Proteomes" id="UP000662637"/>
    </source>
</evidence>
<dbReference type="InterPro" id="IPR052284">
    <property type="entry name" value="Collagen_mod_leprecan"/>
</dbReference>
<feature type="compositionally biased region" description="Gly residues" evidence="1">
    <location>
        <begin position="10"/>
        <end position="23"/>
    </location>
</feature>
<name>A0A834QYG0_MARMO</name>
<protein>
    <submittedName>
        <fullName evidence="2">Uncharacterized protein</fullName>
    </submittedName>
</protein>
<dbReference type="GO" id="GO:0030199">
    <property type="term" value="P:collagen fibril organization"/>
    <property type="evidence" value="ECO:0007669"/>
    <property type="project" value="TreeGrafter"/>
</dbReference>
<dbReference type="AlphaFoldDB" id="A0A834QYG0"/>
<feature type="compositionally biased region" description="Low complexity" evidence="1">
    <location>
        <begin position="155"/>
        <end position="170"/>
    </location>
</feature>
<feature type="compositionally biased region" description="Acidic residues" evidence="1">
    <location>
        <begin position="101"/>
        <end position="115"/>
    </location>
</feature>
<dbReference type="EMBL" id="WJEC01000077">
    <property type="protein sequence ID" value="KAF7486142.1"/>
    <property type="molecule type" value="Genomic_DNA"/>
</dbReference>
<evidence type="ECO:0000313" key="2">
    <source>
        <dbReference type="EMBL" id="KAF7486142.1"/>
    </source>
</evidence>
<gene>
    <name evidence="2" type="ORF">GHT09_002209</name>
</gene>
<comment type="caution">
    <text evidence="2">The sequence shown here is derived from an EMBL/GenBank/DDBJ whole genome shotgun (WGS) entry which is preliminary data.</text>
</comment>
<dbReference type="PANTHER" id="PTHR13986">
    <property type="entry name" value="PROTEIN LYSINE HYDROXYLATION COMPLEX COMPONENT"/>
    <property type="match status" value="1"/>
</dbReference>
<feature type="region of interest" description="Disordered" evidence="1">
    <location>
        <begin position="80"/>
        <end position="118"/>
    </location>
</feature>
<accession>A0A834QYG0</accession>
<dbReference type="GO" id="GO:0005783">
    <property type="term" value="C:endoplasmic reticulum"/>
    <property type="evidence" value="ECO:0007669"/>
    <property type="project" value="TreeGrafter"/>
</dbReference>
<proteinExistence type="predicted"/>
<dbReference type="PANTHER" id="PTHR13986:SF4">
    <property type="entry name" value="ENDOPLASMIC RETICULUM PROTEIN SC65"/>
    <property type="match status" value="1"/>
</dbReference>
<evidence type="ECO:0000256" key="1">
    <source>
        <dbReference type="SAM" id="MobiDB-lite"/>
    </source>
</evidence>
<organism evidence="2 3">
    <name type="scientific">Marmota monax</name>
    <name type="common">Woodchuck</name>
    <dbReference type="NCBI Taxonomy" id="9995"/>
    <lineage>
        <taxon>Eukaryota</taxon>
        <taxon>Metazoa</taxon>
        <taxon>Chordata</taxon>
        <taxon>Craniata</taxon>
        <taxon>Vertebrata</taxon>
        <taxon>Euteleostomi</taxon>
        <taxon>Mammalia</taxon>
        <taxon>Eutheria</taxon>
        <taxon>Euarchontoglires</taxon>
        <taxon>Glires</taxon>
        <taxon>Rodentia</taxon>
        <taxon>Sciuromorpha</taxon>
        <taxon>Sciuridae</taxon>
        <taxon>Xerinae</taxon>
        <taxon>Marmotini</taxon>
        <taxon>Marmota</taxon>
    </lineage>
</organism>
<dbReference type="Proteomes" id="UP000662637">
    <property type="component" value="Unassembled WGS sequence"/>
</dbReference>
<reference evidence="2" key="1">
    <citation type="submission" date="2020-08" db="EMBL/GenBank/DDBJ databases">
        <authorList>
            <person name="Shumante A."/>
            <person name="Zimin A.V."/>
            <person name="Puiu D."/>
            <person name="Salzberg S.L."/>
        </authorList>
    </citation>
    <scope>NUCLEOTIDE SEQUENCE</scope>
    <source>
        <strain evidence="2">WC2-LM</strain>
        <tissue evidence="2">Liver</tissue>
    </source>
</reference>
<feature type="region of interest" description="Disordered" evidence="1">
    <location>
        <begin position="196"/>
        <end position="221"/>
    </location>
</feature>
<feature type="compositionally biased region" description="Acidic residues" evidence="1">
    <location>
        <begin position="81"/>
        <end position="92"/>
    </location>
</feature>
<feature type="region of interest" description="Disordered" evidence="1">
    <location>
        <begin position="155"/>
        <end position="174"/>
    </location>
</feature>
<sequence length="221" mass="23768">MGAGETELAGRGGDGRGIGGGGKAESLESQESATGTPDPPPPISTLSRDSGLAGKEEAILYHNQTAELRELLEFTRMYLQSDDEMELEETEVTPEPKEPPSDAEFEGEGDYEEGLYADWWQEPDAKGDEAEAGQCWVLVERMVLVLQVGRWASRGPSSSPLLPQPGQSPGEVPALTGVSARAGLCEWQRVILDMPPGGARTQASLKPWEDALSSPRRDVFS</sequence>